<dbReference type="CDD" id="cd07061">
    <property type="entry name" value="HP_HAP_like"/>
    <property type="match status" value="1"/>
</dbReference>
<evidence type="ECO:0000256" key="4">
    <source>
        <dbReference type="SAM" id="Phobius"/>
    </source>
</evidence>
<dbReference type="InterPro" id="IPR033379">
    <property type="entry name" value="Acid_Pase_AS"/>
</dbReference>
<keyword evidence="4" id="KW-0472">Membrane</keyword>
<dbReference type="PANTHER" id="PTHR11567">
    <property type="entry name" value="ACID PHOSPHATASE-RELATED"/>
    <property type="match status" value="1"/>
</dbReference>
<name>G0N410_CAEBE</name>
<accession>G0N410</accession>
<dbReference type="HOGENOM" id="CLU_041834_0_0_1"/>
<keyword evidence="6" id="KW-1185">Reference proteome</keyword>
<dbReference type="Gene3D" id="3.40.50.1240">
    <property type="entry name" value="Phosphoglycerate mutase-like"/>
    <property type="match status" value="2"/>
</dbReference>
<dbReference type="PANTHER" id="PTHR11567:SF196">
    <property type="entry name" value="ACID PHOSPHATASE FAMILY"/>
    <property type="match status" value="1"/>
</dbReference>
<feature type="compositionally biased region" description="Polar residues" evidence="3">
    <location>
        <begin position="121"/>
        <end position="144"/>
    </location>
</feature>
<dbReference type="Pfam" id="PF00328">
    <property type="entry name" value="His_Phos_2"/>
    <property type="match status" value="1"/>
</dbReference>
<feature type="region of interest" description="Disordered" evidence="3">
    <location>
        <begin position="1"/>
        <end position="21"/>
    </location>
</feature>
<dbReference type="EMBL" id="GL379836">
    <property type="protein sequence ID" value="EGT52347.1"/>
    <property type="molecule type" value="Genomic_DNA"/>
</dbReference>
<dbReference type="OrthoDB" id="5825667at2759"/>
<dbReference type="PROSITE" id="PS00616">
    <property type="entry name" value="HIS_ACID_PHOSPHAT_1"/>
    <property type="match status" value="1"/>
</dbReference>
<keyword evidence="4" id="KW-0812">Transmembrane</keyword>
<protein>
    <submittedName>
        <fullName evidence="5">Uncharacterized protein</fullName>
    </submittedName>
</protein>
<keyword evidence="4" id="KW-1133">Transmembrane helix</keyword>
<evidence type="ECO:0000313" key="6">
    <source>
        <dbReference type="Proteomes" id="UP000008068"/>
    </source>
</evidence>
<dbReference type="InterPro" id="IPR029033">
    <property type="entry name" value="His_PPase_superfam"/>
</dbReference>
<proteinExistence type="inferred from homology"/>
<dbReference type="OMA" id="LIMAFME"/>
<feature type="region of interest" description="Disordered" evidence="3">
    <location>
        <begin position="61"/>
        <end position="162"/>
    </location>
</feature>
<reference evidence="6" key="1">
    <citation type="submission" date="2011-07" db="EMBL/GenBank/DDBJ databases">
        <authorList>
            <consortium name="Caenorhabditis brenneri Sequencing and Analysis Consortium"/>
            <person name="Wilson R.K."/>
        </authorList>
    </citation>
    <scope>NUCLEOTIDE SEQUENCE [LARGE SCALE GENOMIC DNA]</scope>
    <source>
        <strain evidence="6">PB2801</strain>
    </source>
</reference>
<dbReference type="STRING" id="135651.G0N410"/>
<dbReference type="Proteomes" id="UP000008068">
    <property type="component" value="Unassembled WGS sequence"/>
</dbReference>
<gene>
    <name evidence="5" type="ORF">CAEBREN_18226</name>
</gene>
<evidence type="ECO:0000256" key="2">
    <source>
        <dbReference type="ARBA" id="ARBA00005375"/>
    </source>
</evidence>
<dbReference type="GO" id="GO:0003993">
    <property type="term" value="F:acid phosphatase activity"/>
    <property type="evidence" value="ECO:0007669"/>
    <property type="project" value="UniProtKB-EC"/>
</dbReference>
<dbReference type="AlphaFoldDB" id="G0N410"/>
<feature type="compositionally biased region" description="Pro residues" evidence="3">
    <location>
        <begin position="97"/>
        <end position="107"/>
    </location>
</feature>
<feature type="transmembrane region" description="Helical" evidence="4">
    <location>
        <begin position="31"/>
        <end position="54"/>
    </location>
</feature>
<comment type="similarity">
    <text evidence="2">Belongs to the histidine acid phosphatase family.</text>
</comment>
<evidence type="ECO:0000256" key="1">
    <source>
        <dbReference type="ARBA" id="ARBA00000032"/>
    </source>
</evidence>
<dbReference type="SUPFAM" id="SSF53254">
    <property type="entry name" value="Phosphoglycerate mutase-like"/>
    <property type="match status" value="1"/>
</dbReference>
<dbReference type="InterPro" id="IPR000560">
    <property type="entry name" value="His_Pase_clade-2"/>
</dbReference>
<evidence type="ECO:0000256" key="3">
    <source>
        <dbReference type="SAM" id="MobiDB-lite"/>
    </source>
</evidence>
<sequence length="493" mass="55592">MSPTSKSPATDSVSQAPIEESGKTCGYSTKYLIIFSAATVIVITAVALTLFFVLQSAGTPEKLGGEGSEPGLLGATTQAPRKMSEEPTTLPDAPVNPTSPPSPPGTNEPPEEPTAGRPEVTETSATPQDSSGATEAPETSTTLSEPVDAPELSTVQPSTLDQPDELIYAQTLFRHGARAPDHKLSPELQKLFPNGKGKLTERGENTSILLGEFFRERYVESGFLDGNVDNKQMKWRSVDVSRCEKTAEYVARGMFQMENKIQIRVPDRDTDSLLNFPHGDCELTREYKKDICPLIFDRRRKHEHRNGFQNPKEIEENYETICQEFLKVRNLNNGIGNVTVIQAKFGRLMDKLLDDMRNAWNQYEDKKLLVKFRVYSTQDWVISGILEAFSLLSHIQSKEPREEPGYNTMILMELWKRNGRPFVKFYFKPEEFTQKNHKLQDLTDLVLRCQGSKDCPLENFTRCCDSTRIDEETLNEVCYPDPIEIEDDSDFVE</sequence>
<comment type="catalytic activity">
    <reaction evidence="1">
        <text>a phosphate monoester + H2O = an alcohol + phosphate</text>
        <dbReference type="Rhea" id="RHEA:15017"/>
        <dbReference type="ChEBI" id="CHEBI:15377"/>
        <dbReference type="ChEBI" id="CHEBI:30879"/>
        <dbReference type="ChEBI" id="CHEBI:43474"/>
        <dbReference type="ChEBI" id="CHEBI:67140"/>
        <dbReference type="EC" id="3.1.3.2"/>
    </reaction>
</comment>
<feature type="compositionally biased region" description="Polar residues" evidence="3">
    <location>
        <begin position="1"/>
        <end position="15"/>
    </location>
</feature>
<dbReference type="InterPro" id="IPR050645">
    <property type="entry name" value="Histidine_acid_phosphatase"/>
</dbReference>
<dbReference type="eggNOG" id="KOG3720">
    <property type="taxonomic scope" value="Eukaryota"/>
</dbReference>
<dbReference type="InParanoid" id="G0N410"/>
<evidence type="ECO:0000313" key="5">
    <source>
        <dbReference type="EMBL" id="EGT52347.1"/>
    </source>
</evidence>
<organism evidence="6">
    <name type="scientific">Caenorhabditis brenneri</name>
    <name type="common">Nematode worm</name>
    <dbReference type="NCBI Taxonomy" id="135651"/>
    <lineage>
        <taxon>Eukaryota</taxon>
        <taxon>Metazoa</taxon>
        <taxon>Ecdysozoa</taxon>
        <taxon>Nematoda</taxon>
        <taxon>Chromadorea</taxon>
        <taxon>Rhabditida</taxon>
        <taxon>Rhabditina</taxon>
        <taxon>Rhabditomorpha</taxon>
        <taxon>Rhabditoidea</taxon>
        <taxon>Rhabditidae</taxon>
        <taxon>Peloderinae</taxon>
        <taxon>Caenorhabditis</taxon>
    </lineage>
</organism>